<protein>
    <recommendedName>
        <fullName evidence="4">Glycine-zipper containing OmpA-like membrane domain-containing protein</fullName>
    </recommendedName>
</protein>
<sequence>MLTIPRLFILFMSFLLVACVNFPTGPSVMTLPGAGKSFEQFRFDDYECRQFAYEQIGGTTAQQASTASGVQSTAISTGLGAAAGAALGGGRGAAVGAGAGLLMGGLLGSDSARTSGYAGQERYDMGYVQCMYAKGHRVPVSGQIMSNPSTTSNRSRNILNPPSNFIPPPPPTGNPPPPPPR</sequence>
<dbReference type="RefSeq" id="WP_028461130.1">
    <property type="nucleotide sequence ID" value="NZ_FSRO01000001.1"/>
</dbReference>
<evidence type="ECO:0008006" key="4">
    <source>
        <dbReference type="Google" id="ProtNLM"/>
    </source>
</evidence>
<dbReference type="Proteomes" id="UP000185062">
    <property type="component" value="Unassembled WGS sequence"/>
</dbReference>
<dbReference type="STRING" id="44575.SAMN05216419_10081"/>
<reference evidence="2 3" key="1">
    <citation type="submission" date="2016-12" db="EMBL/GenBank/DDBJ databases">
        <authorList>
            <person name="Song W.-J."/>
            <person name="Kurnit D.M."/>
        </authorList>
    </citation>
    <scope>NUCLEOTIDE SEQUENCE [LARGE SCALE GENOMIC DNA]</scope>
    <source>
        <strain evidence="2 3">ATCC 49181</strain>
    </source>
</reference>
<evidence type="ECO:0000313" key="2">
    <source>
        <dbReference type="EMBL" id="SIO25565.1"/>
    </source>
</evidence>
<dbReference type="PROSITE" id="PS51257">
    <property type="entry name" value="PROKAR_LIPOPROTEIN"/>
    <property type="match status" value="1"/>
</dbReference>
<gene>
    <name evidence="2" type="ORF">SAMN02743940_1471</name>
</gene>
<accession>A0A1N6I0Z1</accession>
<dbReference type="AlphaFoldDB" id="A0A1N6I0Z1"/>
<feature type="region of interest" description="Disordered" evidence="1">
    <location>
        <begin position="141"/>
        <end position="181"/>
    </location>
</feature>
<evidence type="ECO:0000313" key="3">
    <source>
        <dbReference type="Proteomes" id="UP000185062"/>
    </source>
</evidence>
<proteinExistence type="predicted"/>
<keyword evidence="3" id="KW-1185">Reference proteome</keyword>
<name>A0A1N6I0Z1_9PROT</name>
<dbReference type="eggNOG" id="ENOG5032S0D">
    <property type="taxonomic scope" value="Bacteria"/>
</dbReference>
<dbReference type="EMBL" id="FSRO01000001">
    <property type="protein sequence ID" value="SIO25565.1"/>
    <property type="molecule type" value="Genomic_DNA"/>
</dbReference>
<organism evidence="2 3">
    <name type="scientific">Nitrosomonas cryotolerans ATCC 49181</name>
    <dbReference type="NCBI Taxonomy" id="1131553"/>
    <lineage>
        <taxon>Bacteria</taxon>
        <taxon>Pseudomonadati</taxon>
        <taxon>Pseudomonadota</taxon>
        <taxon>Betaproteobacteria</taxon>
        <taxon>Nitrosomonadales</taxon>
        <taxon>Nitrosomonadaceae</taxon>
        <taxon>Nitrosomonas</taxon>
    </lineage>
</organism>
<feature type="compositionally biased region" description="Pro residues" evidence="1">
    <location>
        <begin position="164"/>
        <end position="181"/>
    </location>
</feature>
<evidence type="ECO:0000256" key="1">
    <source>
        <dbReference type="SAM" id="MobiDB-lite"/>
    </source>
</evidence>
<feature type="compositionally biased region" description="Low complexity" evidence="1">
    <location>
        <begin position="146"/>
        <end position="163"/>
    </location>
</feature>